<feature type="domain" description="C2H2-type" evidence="14">
    <location>
        <begin position="21"/>
        <end position="50"/>
    </location>
</feature>
<dbReference type="PROSITE" id="PS00027">
    <property type="entry name" value="HOMEOBOX_1"/>
    <property type="match status" value="1"/>
</dbReference>
<sequence length="505" mass="56142">MYVPVLAALQNPSSPGEKKPFRCNVCKIAYGQGATLDIHLRSVAHQSRMSKIAELVNAGDVDPSKPVLEQPGGPPQKIIRELLSRDDEPSNVTQQNNVMAMFNIMNMLMGQNGSLQIPPFAPVQQHATSSEGNTPDDVEETNEAPRNASSFAAMIKMFGEEKLTSAAPALVTRLSRLSELTDGQVESLSSVECVQCSEKLPSILALASHYDVAHTTSIPDATIQLFAERICEMIPDAASTHTNGQHLSPTASRTSHDDAAKSDLAQMAMLSMMGNFTFLPPNPLGGFVPGMGEFFNPLVAQQMQQLSSSPAKRARTRITDDQLKILRQYFDINNSPSEAQIKEMSIKAALPEKVIKHWFRNTLFKVKREPSPKPAETPNVPPLNLQAMMQQMQNANPFQFMDPSGMIPGPMSQLSQSSTSGRRANRTRFTDYQLRTLQQFFDKQAYPKDDDLEVLSKKLQLSPRVIVVWFQNARQKARKIYENQPNHENADRFVRTPGCNFQCKR</sequence>
<protein>
    <submittedName>
        <fullName evidence="17">Zinc finger, C2H2 type</fullName>
    </submittedName>
</protein>
<evidence type="ECO:0000256" key="9">
    <source>
        <dbReference type="PROSITE-ProRule" id="PRU00042"/>
    </source>
</evidence>
<feature type="domain" description="Homeobox" evidence="13">
    <location>
        <begin position="309"/>
        <end position="369"/>
    </location>
</feature>
<dbReference type="SUPFAM" id="SSF46689">
    <property type="entry name" value="Homeodomain-like"/>
    <property type="match status" value="2"/>
</dbReference>
<dbReference type="InterPro" id="IPR017970">
    <property type="entry name" value="Homeobox_CS"/>
</dbReference>
<keyword evidence="16" id="KW-1185">Reference proteome</keyword>
<keyword evidence="8 10" id="KW-0539">Nucleus</keyword>
<feature type="region of interest" description="Disordered" evidence="12">
    <location>
        <begin position="116"/>
        <end position="143"/>
    </location>
</feature>
<dbReference type="WBParaSite" id="NBR_0000077301-mRNA-1">
    <property type="protein sequence ID" value="NBR_0000077301-mRNA-1"/>
    <property type="gene ID" value="NBR_0000077301"/>
</dbReference>
<accession>A0A0N4XE21</accession>
<dbReference type="Pfam" id="PF00046">
    <property type="entry name" value="Homeodomain"/>
    <property type="match status" value="2"/>
</dbReference>
<keyword evidence="5" id="KW-0862">Zinc</keyword>
<dbReference type="FunFam" id="1.10.10.60:FF:000080">
    <property type="entry name" value="Zinc finger homeobox protein 2"/>
    <property type="match status" value="1"/>
</dbReference>
<dbReference type="PROSITE" id="PS50157">
    <property type="entry name" value="ZINC_FINGER_C2H2_2"/>
    <property type="match status" value="1"/>
</dbReference>
<evidence type="ECO:0000313" key="16">
    <source>
        <dbReference type="Proteomes" id="UP000271162"/>
    </source>
</evidence>
<evidence type="ECO:0000259" key="13">
    <source>
        <dbReference type="PROSITE" id="PS50071"/>
    </source>
</evidence>
<dbReference type="CDD" id="cd00086">
    <property type="entry name" value="homeodomain"/>
    <property type="match status" value="2"/>
</dbReference>
<evidence type="ECO:0000256" key="6">
    <source>
        <dbReference type="ARBA" id="ARBA00023125"/>
    </source>
</evidence>
<feature type="domain" description="Homeobox" evidence="13">
    <location>
        <begin position="420"/>
        <end position="480"/>
    </location>
</feature>
<evidence type="ECO:0000256" key="11">
    <source>
        <dbReference type="RuleBase" id="RU000682"/>
    </source>
</evidence>
<proteinExistence type="predicted"/>
<evidence type="ECO:0000256" key="7">
    <source>
        <dbReference type="ARBA" id="ARBA00023155"/>
    </source>
</evidence>
<dbReference type="InterPro" id="IPR051968">
    <property type="entry name" value="ZnFinger_Homeobox_TR"/>
</dbReference>
<comment type="subcellular location">
    <subcellularLocation>
        <location evidence="1 10 11">Nucleus</location>
    </subcellularLocation>
</comment>
<evidence type="ECO:0000256" key="2">
    <source>
        <dbReference type="ARBA" id="ARBA00022723"/>
    </source>
</evidence>
<dbReference type="STRING" id="27835.A0A0N4XE21"/>
<dbReference type="FunFam" id="1.10.10.60:FF:000064">
    <property type="entry name" value="Zinc finger homeobox protein 4"/>
    <property type="match status" value="1"/>
</dbReference>
<evidence type="ECO:0000259" key="14">
    <source>
        <dbReference type="PROSITE" id="PS50157"/>
    </source>
</evidence>
<dbReference type="AlphaFoldDB" id="A0A0N4XE21"/>
<dbReference type="Gene3D" id="1.10.10.60">
    <property type="entry name" value="Homeodomain-like"/>
    <property type="match status" value="2"/>
</dbReference>
<dbReference type="Proteomes" id="UP000271162">
    <property type="component" value="Unassembled WGS sequence"/>
</dbReference>
<evidence type="ECO:0000256" key="4">
    <source>
        <dbReference type="ARBA" id="ARBA00022771"/>
    </source>
</evidence>
<evidence type="ECO:0000256" key="12">
    <source>
        <dbReference type="SAM" id="MobiDB-lite"/>
    </source>
</evidence>
<reference evidence="15 16" key="2">
    <citation type="submission" date="2018-11" db="EMBL/GenBank/DDBJ databases">
        <authorList>
            <consortium name="Pathogen Informatics"/>
        </authorList>
    </citation>
    <scope>NUCLEOTIDE SEQUENCE [LARGE SCALE GENOMIC DNA]</scope>
</reference>
<dbReference type="SMART" id="SM00389">
    <property type="entry name" value="HOX"/>
    <property type="match status" value="2"/>
</dbReference>
<evidence type="ECO:0000313" key="15">
    <source>
        <dbReference type="EMBL" id="VDL63760.1"/>
    </source>
</evidence>
<dbReference type="InterPro" id="IPR001356">
    <property type="entry name" value="HD"/>
</dbReference>
<dbReference type="OMA" id="MAMFNIM"/>
<organism evidence="17">
    <name type="scientific">Nippostrongylus brasiliensis</name>
    <name type="common">Rat hookworm</name>
    <dbReference type="NCBI Taxonomy" id="27835"/>
    <lineage>
        <taxon>Eukaryota</taxon>
        <taxon>Metazoa</taxon>
        <taxon>Ecdysozoa</taxon>
        <taxon>Nematoda</taxon>
        <taxon>Chromadorea</taxon>
        <taxon>Rhabditida</taxon>
        <taxon>Rhabditina</taxon>
        <taxon>Rhabditomorpha</taxon>
        <taxon>Strongyloidea</taxon>
        <taxon>Heligmosomidae</taxon>
        <taxon>Nippostrongylus</taxon>
    </lineage>
</organism>
<dbReference type="InterPro" id="IPR009057">
    <property type="entry name" value="Homeodomain-like_sf"/>
</dbReference>
<keyword evidence="6 10" id="KW-0238">DNA-binding</keyword>
<dbReference type="SMART" id="SM00355">
    <property type="entry name" value="ZnF_C2H2"/>
    <property type="match status" value="2"/>
</dbReference>
<dbReference type="PANTHER" id="PTHR45891:SF3">
    <property type="entry name" value="ZINC FINGER PROTEIN 2"/>
    <property type="match status" value="1"/>
</dbReference>
<dbReference type="PROSITE" id="PS50071">
    <property type="entry name" value="HOMEOBOX_2"/>
    <property type="match status" value="2"/>
</dbReference>
<dbReference type="GO" id="GO:0005634">
    <property type="term" value="C:nucleus"/>
    <property type="evidence" value="ECO:0007669"/>
    <property type="project" value="UniProtKB-SubCell"/>
</dbReference>
<dbReference type="PROSITE" id="PS00028">
    <property type="entry name" value="ZINC_FINGER_C2H2_1"/>
    <property type="match status" value="2"/>
</dbReference>
<keyword evidence="3" id="KW-0677">Repeat</keyword>
<evidence type="ECO:0000313" key="17">
    <source>
        <dbReference type="WBParaSite" id="NBR_0000077301-mRNA-1"/>
    </source>
</evidence>
<dbReference type="EMBL" id="UYSL01000425">
    <property type="protein sequence ID" value="VDL63760.1"/>
    <property type="molecule type" value="Genomic_DNA"/>
</dbReference>
<dbReference type="InterPro" id="IPR013087">
    <property type="entry name" value="Znf_C2H2_type"/>
</dbReference>
<evidence type="ECO:0000256" key="10">
    <source>
        <dbReference type="PROSITE-ProRule" id="PRU00108"/>
    </source>
</evidence>
<feature type="DNA-binding region" description="Homeobox" evidence="10">
    <location>
        <begin position="311"/>
        <end position="370"/>
    </location>
</feature>
<keyword evidence="4 9" id="KW-0863">Zinc-finger</keyword>
<feature type="DNA-binding region" description="Homeobox" evidence="10">
    <location>
        <begin position="422"/>
        <end position="481"/>
    </location>
</feature>
<evidence type="ECO:0000256" key="8">
    <source>
        <dbReference type="ARBA" id="ARBA00023242"/>
    </source>
</evidence>
<keyword evidence="2" id="KW-0479">Metal-binding</keyword>
<evidence type="ECO:0000256" key="5">
    <source>
        <dbReference type="ARBA" id="ARBA00022833"/>
    </source>
</evidence>
<evidence type="ECO:0000256" key="3">
    <source>
        <dbReference type="ARBA" id="ARBA00022737"/>
    </source>
</evidence>
<dbReference type="GO" id="GO:0000978">
    <property type="term" value="F:RNA polymerase II cis-regulatory region sequence-specific DNA binding"/>
    <property type="evidence" value="ECO:0007669"/>
    <property type="project" value="TreeGrafter"/>
</dbReference>
<dbReference type="PANTHER" id="PTHR45891">
    <property type="entry name" value="ZINC FINGER HOMEOBOX PROTEIN"/>
    <property type="match status" value="1"/>
</dbReference>
<dbReference type="GO" id="GO:0008270">
    <property type="term" value="F:zinc ion binding"/>
    <property type="evidence" value="ECO:0007669"/>
    <property type="project" value="UniProtKB-KW"/>
</dbReference>
<name>A0A0N4XE21_NIPBR</name>
<keyword evidence="7 10" id="KW-0371">Homeobox</keyword>
<dbReference type="GO" id="GO:0000981">
    <property type="term" value="F:DNA-binding transcription factor activity, RNA polymerase II-specific"/>
    <property type="evidence" value="ECO:0007669"/>
    <property type="project" value="InterPro"/>
</dbReference>
<evidence type="ECO:0000256" key="1">
    <source>
        <dbReference type="ARBA" id="ARBA00004123"/>
    </source>
</evidence>
<gene>
    <name evidence="15" type="ORF">NBR_LOCUS774</name>
</gene>
<reference evidence="17" key="1">
    <citation type="submission" date="2017-02" db="UniProtKB">
        <authorList>
            <consortium name="WormBaseParasite"/>
        </authorList>
    </citation>
    <scope>IDENTIFICATION</scope>
</reference>